<dbReference type="OrthoDB" id="9800797at2"/>
<comment type="caution">
    <text evidence="4">The sequence shown here is derived from an EMBL/GenBank/DDBJ whole genome shotgun (WGS) entry which is preliminary data.</text>
</comment>
<dbReference type="InterPro" id="IPR000182">
    <property type="entry name" value="GNAT_dom"/>
</dbReference>
<dbReference type="PANTHER" id="PTHR43877">
    <property type="entry name" value="AMINOALKYLPHOSPHONATE N-ACETYLTRANSFERASE-RELATED-RELATED"/>
    <property type="match status" value="1"/>
</dbReference>
<dbReference type="CDD" id="cd04301">
    <property type="entry name" value="NAT_SF"/>
    <property type="match status" value="1"/>
</dbReference>
<evidence type="ECO:0000256" key="1">
    <source>
        <dbReference type="ARBA" id="ARBA00022679"/>
    </source>
</evidence>
<dbReference type="AlphaFoldDB" id="A0A4R4EEW8"/>
<gene>
    <name evidence="4" type="ORF">E0485_13590</name>
</gene>
<accession>A0A4R4EEW8</accession>
<dbReference type="GO" id="GO:0016747">
    <property type="term" value="F:acyltransferase activity, transferring groups other than amino-acyl groups"/>
    <property type="evidence" value="ECO:0007669"/>
    <property type="project" value="InterPro"/>
</dbReference>
<organism evidence="4 5">
    <name type="scientific">Paenibacillus albiflavus</name>
    <dbReference type="NCBI Taxonomy" id="2545760"/>
    <lineage>
        <taxon>Bacteria</taxon>
        <taxon>Bacillati</taxon>
        <taxon>Bacillota</taxon>
        <taxon>Bacilli</taxon>
        <taxon>Bacillales</taxon>
        <taxon>Paenibacillaceae</taxon>
        <taxon>Paenibacillus</taxon>
    </lineage>
</organism>
<protein>
    <submittedName>
        <fullName evidence="4">GNAT family N-acetyltransferase</fullName>
    </submittedName>
</protein>
<name>A0A4R4EEW8_9BACL</name>
<keyword evidence="5" id="KW-1185">Reference proteome</keyword>
<feature type="domain" description="N-acetyltransferase" evidence="3">
    <location>
        <begin position="1"/>
        <end position="143"/>
    </location>
</feature>
<keyword evidence="2" id="KW-0012">Acyltransferase</keyword>
<evidence type="ECO:0000259" key="3">
    <source>
        <dbReference type="PROSITE" id="PS51186"/>
    </source>
</evidence>
<dbReference type="Pfam" id="PF13673">
    <property type="entry name" value="Acetyltransf_10"/>
    <property type="match status" value="1"/>
</dbReference>
<evidence type="ECO:0000256" key="2">
    <source>
        <dbReference type="ARBA" id="ARBA00023315"/>
    </source>
</evidence>
<dbReference type="InterPro" id="IPR016181">
    <property type="entry name" value="Acyl_CoA_acyltransferase"/>
</dbReference>
<sequence length="150" mass="16583">MNIRKAVIQEADDLTQLAIRSKAYWGYSDEFIESCRAALTITPEFIAAAHVYVVEDEGKIQGFIALEQDGDSSILSDVFIDPSAVRLGYGRVLWQHIMGLAKELGIPKVIIHSDPHAEGFYLSMGAKRIGDVESTVTKGRFLPLMEIVLS</sequence>
<keyword evidence="1 4" id="KW-0808">Transferase</keyword>
<dbReference type="SUPFAM" id="SSF55729">
    <property type="entry name" value="Acyl-CoA N-acyltransferases (Nat)"/>
    <property type="match status" value="1"/>
</dbReference>
<dbReference type="PROSITE" id="PS51186">
    <property type="entry name" value="GNAT"/>
    <property type="match status" value="1"/>
</dbReference>
<dbReference type="PANTHER" id="PTHR43877:SF2">
    <property type="entry name" value="AMINOALKYLPHOSPHONATE N-ACETYLTRANSFERASE-RELATED"/>
    <property type="match status" value="1"/>
</dbReference>
<dbReference type="EMBL" id="SKFG01000012">
    <property type="protein sequence ID" value="TCZ76618.1"/>
    <property type="molecule type" value="Genomic_DNA"/>
</dbReference>
<dbReference type="InterPro" id="IPR050832">
    <property type="entry name" value="Bact_Acetyltransf"/>
</dbReference>
<dbReference type="Gene3D" id="3.40.630.30">
    <property type="match status" value="1"/>
</dbReference>
<dbReference type="Proteomes" id="UP000295418">
    <property type="component" value="Unassembled WGS sequence"/>
</dbReference>
<evidence type="ECO:0000313" key="5">
    <source>
        <dbReference type="Proteomes" id="UP000295418"/>
    </source>
</evidence>
<evidence type="ECO:0000313" key="4">
    <source>
        <dbReference type="EMBL" id="TCZ76618.1"/>
    </source>
</evidence>
<proteinExistence type="predicted"/>
<reference evidence="4 5" key="1">
    <citation type="submission" date="2019-03" db="EMBL/GenBank/DDBJ databases">
        <authorList>
            <person name="Kim M.K.M."/>
        </authorList>
    </citation>
    <scope>NUCLEOTIDE SEQUENCE [LARGE SCALE GENOMIC DNA]</scope>
    <source>
        <strain evidence="4 5">18JY21-1</strain>
    </source>
</reference>
<dbReference type="RefSeq" id="WP_132418591.1">
    <property type="nucleotide sequence ID" value="NZ_SKFG01000012.1"/>
</dbReference>